<evidence type="ECO:0000256" key="3">
    <source>
        <dbReference type="ARBA" id="ARBA00023163"/>
    </source>
</evidence>
<dbReference type="InterPro" id="IPR005471">
    <property type="entry name" value="Tscrpt_reg_IclR_N"/>
</dbReference>
<evidence type="ECO:0000259" key="5">
    <source>
        <dbReference type="PROSITE" id="PS51078"/>
    </source>
</evidence>
<dbReference type="RefSeq" id="WP_304378076.1">
    <property type="nucleotide sequence ID" value="NZ_JAUOZU010000015.1"/>
</dbReference>
<keyword evidence="1" id="KW-0805">Transcription regulation</keyword>
<dbReference type="Pfam" id="PF01614">
    <property type="entry name" value="IclR_C"/>
    <property type="match status" value="1"/>
</dbReference>
<keyword evidence="7" id="KW-1185">Reference proteome</keyword>
<gene>
    <name evidence="6" type="ORF">Q4481_19565</name>
</gene>
<dbReference type="PROSITE" id="PS51077">
    <property type="entry name" value="HTH_ICLR"/>
    <property type="match status" value="1"/>
</dbReference>
<dbReference type="EMBL" id="JAUOZU010000015">
    <property type="protein sequence ID" value="MDO6966156.1"/>
    <property type="molecule type" value="Genomic_DNA"/>
</dbReference>
<dbReference type="PROSITE" id="PS51078">
    <property type="entry name" value="ICLR_ED"/>
    <property type="match status" value="1"/>
</dbReference>
<sequence length="260" mass="28524">MSDDMLDDGGSKSQVVERTCRILREVAKRGHSGTRLLDLTNATGLSRPTVHRILQSLIAERFVQQKSSKRYHLGTALYEIGLSAPSPLGDLEPFRQIMQDLANRCGDTVYLAIRRGDQSFYLLRCEGAFPIRTHVVNAGQTLPLVGSHAGHAFLASMEPAEAEDVISRAEKTPDLFGAGNAEFLRDEIERIRSQGYGWAKDVTIKGVAGICATVPNAYGQPYLAVTISAISSRLEKDRVDALSRMLLETAEAISDQLHSR</sequence>
<dbReference type="SUPFAM" id="SSF46785">
    <property type="entry name" value="Winged helix' DNA-binding domain"/>
    <property type="match status" value="1"/>
</dbReference>
<dbReference type="InterPro" id="IPR050707">
    <property type="entry name" value="HTH_MetabolicPath_Reg"/>
</dbReference>
<organism evidence="6 7">
    <name type="scientific">Rhizobium alvei</name>
    <dbReference type="NCBI Taxonomy" id="1132659"/>
    <lineage>
        <taxon>Bacteria</taxon>
        <taxon>Pseudomonadati</taxon>
        <taxon>Pseudomonadota</taxon>
        <taxon>Alphaproteobacteria</taxon>
        <taxon>Hyphomicrobiales</taxon>
        <taxon>Rhizobiaceae</taxon>
        <taxon>Rhizobium/Agrobacterium group</taxon>
        <taxon>Rhizobium</taxon>
    </lineage>
</organism>
<evidence type="ECO:0000313" key="7">
    <source>
        <dbReference type="Proteomes" id="UP001174932"/>
    </source>
</evidence>
<evidence type="ECO:0000313" key="6">
    <source>
        <dbReference type="EMBL" id="MDO6966156.1"/>
    </source>
</evidence>
<dbReference type="InterPro" id="IPR036388">
    <property type="entry name" value="WH-like_DNA-bd_sf"/>
</dbReference>
<reference evidence="6" key="1">
    <citation type="journal article" date="2015" name="Int. J. Syst. Evol. Microbiol.">
        <title>Rhizobium alvei sp. nov., isolated from a freshwater river.</title>
        <authorList>
            <person name="Sheu S.Y."/>
            <person name="Huang H.W."/>
            <person name="Young C.C."/>
            <person name="Chen W.M."/>
        </authorList>
    </citation>
    <scope>NUCLEOTIDE SEQUENCE</scope>
    <source>
        <strain evidence="6">TNR-22</strain>
    </source>
</reference>
<comment type="caution">
    <text evidence="6">The sequence shown here is derived from an EMBL/GenBank/DDBJ whole genome shotgun (WGS) entry which is preliminary data.</text>
</comment>
<feature type="domain" description="IclR-ED" evidence="5">
    <location>
        <begin position="76"/>
        <end position="259"/>
    </location>
</feature>
<evidence type="ECO:0000256" key="2">
    <source>
        <dbReference type="ARBA" id="ARBA00023125"/>
    </source>
</evidence>
<dbReference type="Gene3D" id="3.30.450.40">
    <property type="match status" value="1"/>
</dbReference>
<dbReference type="Gene3D" id="1.10.10.10">
    <property type="entry name" value="Winged helix-like DNA-binding domain superfamily/Winged helix DNA-binding domain"/>
    <property type="match status" value="1"/>
</dbReference>
<dbReference type="InterPro" id="IPR029016">
    <property type="entry name" value="GAF-like_dom_sf"/>
</dbReference>
<name>A0ABT8YRK0_9HYPH</name>
<proteinExistence type="predicted"/>
<dbReference type="Proteomes" id="UP001174932">
    <property type="component" value="Unassembled WGS sequence"/>
</dbReference>
<dbReference type="SMART" id="SM00346">
    <property type="entry name" value="HTH_ICLR"/>
    <property type="match status" value="1"/>
</dbReference>
<dbReference type="InterPro" id="IPR036390">
    <property type="entry name" value="WH_DNA-bd_sf"/>
</dbReference>
<evidence type="ECO:0000256" key="1">
    <source>
        <dbReference type="ARBA" id="ARBA00023015"/>
    </source>
</evidence>
<dbReference type="InterPro" id="IPR014757">
    <property type="entry name" value="Tscrpt_reg_IclR_C"/>
</dbReference>
<dbReference type="PANTHER" id="PTHR30136">
    <property type="entry name" value="HELIX-TURN-HELIX TRANSCRIPTIONAL REGULATOR, ICLR FAMILY"/>
    <property type="match status" value="1"/>
</dbReference>
<dbReference type="Pfam" id="PF09339">
    <property type="entry name" value="HTH_IclR"/>
    <property type="match status" value="1"/>
</dbReference>
<feature type="domain" description="HTH iclR-type" evidence="4">
    <location>
        <begin position="13"/>
        <end position="75"/>
    </location>
</feature>
<evidence type="ECO:0000259" key="4">
    <source>
        <dbReference type="PROSITE" id="PS51077"/>
    </source>
</evidence>
<reference evidence="6" key="2">
    <citation type="submission" date="2023-07" db="EMBL/GenBank/DDBJ databases">
        <authorList>
            <person name="Shen H."/>
        </authorList>
    </citation>
    <scope>NUCLEOTIDE SEQUENCE</scope>
    <source>
        <strain evidence="6">TNR-22</strain>
    </source>
</reference>
<accession>A0ABT8YRK0</accession>
<dbReference type="SUPFAM" id="SSF55781">
    <property type="entry name" value="GAF domain-like"/>
    <property type="match status" value="1"/>
</dbReference>
<dbReference type="PANTHER" id="PTHR30136:SF35">
    <property type="entry name" value="HTH-TYPE TRANSCRIPTIONAL REGULATOR RV1719"/>
    <property type="match status" value="1"/>
</dbReference>
<protein>
    <submittedName>
        <fullName evidence="6">IclR family transcriptional regulator</fullName>
    </submittedName>
</protein>
<keyword evidence="2" id="KW-0238">DNA-binding</keyword>
<keyword evidence="3" id="KW-0804">Transcription</keyword>